<evidence type="ECO:0000256" key="1">
    <source>
        <dbReference type="SAM" id="Phobius"/>
    </source>
</evidence>
<protein>
    <submittedName>
        <fullName evidence="2">Uncharacterized protein</fullName>
    </submittedName>
</protein>
<evidence type="ECO:0000313" key="2">
    <source>
        <dbReference type="EMBL" id="KAK6725739.1"/>
    </source>
</evidence>
<gene>
    <name evidence="2" type="primary">Necator_chrI.g323</name>
    <name evidence="2" type="ORF">RB195_004202</name>
</gene>
<feature type="transmembrane region" description="Helical" evidence="1">
    <location>
        <begin position="89"/>
        <end position="107"/>
    </location>
</feature>
<feature type="transmembrane region" description="Helical" evidence="1">
    <location>
        <begin position="27"/>
        <end position="43"/>
    </location>
</feature>
<sequence length="142" mass="15665">MATAIVPVFSVALLAHAVYQYQHDINWWMYVPAYGLAGILCIFPSPSLSLWRGLSSVAVIGGGLLMLFLTWTFHGLEGSPGLELSEAKNLLPIAIGVAITTGTRLSLDTNQRILHYIRSLILVTLFILSSFISVYSIKYYLM</sequence>
<comment type="caution">
    <text evidence="2">The sequence shown here is derived from an EMBL/GenBank/DDBJ whole genome shotgun (WGS) entry which is preliminary data.</text>
</comment>
<keyword evidence="1" id="KW-1133">Transmembrane helix</keyword>
<reference evidence="2 3" key="1">
    <citation type="submission" date="2023-08" db="EMBL/GenBank/DDBJ databases">
        <title>A Necator americanus chromosomal reference genome.</title>
        <authorList>
            <person name="Ilik V."/>
            <person name="Petrzelkova K.J."/>
            <person name="Pardy F."/>
            <person name="Fuh T."/>
            <person name="Niatou-Singa F.S."/>
            <person name="Gouil Q."/>
            <person name="Baker L."/>
            <person name="Ritchie M.E."/>
            <person name="Jex A.R."/>
            <person name="Gazzola D."/>
            <person name="Li H."/>
            <person name="Toshio Fujiwara R."/>
            <person name="Zhan B."/>
            <person name="Aroian R.V."/>
            <person name="Pafco B."/>
            <person name="Schwarz E.M."/>
        </authorList>
    </citation>
    <scope>NUCLEOTIDE SEQUENCE [LARGE SCALE GENOMIC DNA]</scope>
    <source>
        <strain evidence="2 3">Aroian</strain>
        <tissue evidence="2">Whole animal</tissue>
    </source>
</reference>
<keyword evidence="1" id="KW-0812">Transmembrane</keyword>
<feature type="transmembrane region" description="Helical" evidence="1">
    <location>
        <begin position="119"/>
        <end position="141"/>
    </location>
</feature>
<organism evidence="2 3">
    <name type="scientific">Necator americanus</name>
    <name type="common">Human hookworm</name>
    <dbReference type="NCBI Taxonomy" id="51031"/>
    <lineage>
        <taxon>Eukaryota</taxon>
        <taxon>Metazoa</taxon>
        <taxon>Ecdysozoa</taxon>
        <taxon>Nematoda</taxon>
        <taxon>Chromadorea</taxon>
        <taxon>Rhabditida</taxon>
        <taxon>Rhabditina</taxon>
        <taxon>Rhabditomorpha</taxon>
        <taxon>Strongyloidea</taxon>
        <taxon>Ancylostomatidae</taxon>
        <taxon>Bunostominae</taxon>
        <taxon>Necator</taxon>
    </lineage>
</organism>
<keyword evidence="3" id="KW-1185">Reference proteome</keyword>
<evidence type="ECO:0000313" key="3">
    <source>
        <dbReference type="Proteomes" id="UP001303046"/>
    </source>
</evidence>
<feature type="transmembrane region" description="Helical" evidence="1">
    <location>
        <begin position="50"/>
        <end position="69"/>
    </location>
</feature>
<dbReference type="Proteomes" id="UP001303046">
    <property type="component" value="Unassembled WGS sequence"/>
</dbReference>
<dbReference type="EMBL" id="JAVFWL010000001">
    <property type="protein sequence ID" value="KAK6725739.1"/>
    <property type="molecule type" value="Genomic_DNA"/>
</dbReference>
<accession>A0ABR1BGU1</accession>
<keyword evidence="1" id="KW-0472">Membrane</keyword>
<name>A0ABR1BGU1_NECAM</name>
<proteinExistence type="predicted"/>